<keyword evidence="2" id="KW-1003">Cell membrane</keyword>
<evidence type="ECO:0000259" key="7">
    <source>
        <dbReference type="Pfam" id="PF01061"/>
    </source>
</evidence>
<organism evidence="8">
    <name type="scientific">Oppiella nova</name>
    <dbReference type="NCBI Taxonomy" id="334625"/>
    <lineage>
        <taxon>Eukaryota</taxon>
        <taxon>Metazoa</taxon>
        <taxon>Ecdysozoa</taxon>
        <taxon>Arthropoda</taxon>
        <taxon>Chelicerata</taxon>
        <taxon>Arachnida</taxon>
        <taxon>Acari</taxon>
        <taxon>Acariformes</taxon>
        <taxon>Sarcoptiformes</taxon>
        <taxon>Oribatida</taxon>
        <taxon>Brachypylina</taxon>
        <taxon>Oppioidea</taxon>
        <taxon>Oppiidae</taxon>
        <taxon>Oppiella</taxon>
    </lineage>
</organism>
<keyword evidence="4 6" id="KW-1133">Transmembrane helix</keyword>
<proteinExistence type="predicted"/>
<keyword evidence="5 6" id="KW-0472">Membrane</keyword>
<comment type="subcellular location">
    <subcellularLocation>
        <location evidence="1">Cell membrane</location>
        <topology evidence="1">Multi-pass membrane protein</topology>
    </subcellularLocation>
</comment>
<dbReference type="PANTHER" id="PTHR30294:SF38">
    <property type="entry name" value="TRANSPORT PERMEASE PROTEIN"/>
    <property type="match status" value="1"/>
</dbReference>
<accession>A0A7R9QCV5</accession>
<dbReference type="Proteomes" id="UP000728032">
    <property type="component" value="Unassembled WGS sequence"/>
</dbReference>
<protein>
    <recommendedName>
        <fullName evidence="7">ABC-2 type transporter transmembrane domain-containing protein</fullName>
    </recommendedName>
</protein>
<dbReference type="EMBL" id="OC915257">
    <property type="protein sequence ID" value="CAD7639523.1"/>
    <property type="molecule type" value="Genomic_DNA"/>
</dbReference>
<name>A0A7R9QCV5_9ACAR</name>
<evidence type="ECO:0000256" key="3">
    <source>
        <dbReference type="ARBA" id="ARBA00022692"/>
    </source>
</evidence>
<dbReference type="EMBL" id="CAJPVJ010000432">
    <property type="protein sequence ID" value="CAG2162435.1"/>
    <property type="molecule type" value="Genomic_DNA"/>
</dbReference>
<reference evidence="8" key="1">
    <citation type="submission" date="2020-11" db="EMBL/GenBank/DDBJ databases">
        <authorList>
            <person name="Tran Van P."/>
        </authorList>
    </citation>
    <scope>NUCLEOTIDE SEQUENCE</scope>
</reference>
<evidence type="ECO:0000256" key="4">
    <source>
        <dbReference type="ARBA" id="ARBA00022989"/>
    </source>
</evidence>
<dbReference type="InterPro" id="IPR013525">
    <property type="entry name" value="ABC2_TM"/>
</dbReference>
<evidence type="ECO:0000313" key="8">
    <source>
        <dbReference type="EMBL" id="CAD7639523.1"/>
    </source>
</evidence>
<evidence type="ECO:0000256" key="1">
    <source>
        <dbReference type="ARBA" id="ARBA00004651"/>
    </source>
</evidence>
<feature type="transmembrane region" description="Helical" evidence="6">
    <location>
        <begin position="68"/>
        <end position="88"/>
    </location>
</feature>
<dbReference type="OrthoDB" id="10255969at2759"/>
<sequence>MAVGLTALTLGSEKKSGLMDRSLVAGLRLHEILTAQIALQFLIIILQTIILMIVTFLVFELPNNGNNLYTLLIILLQGICGMPSGGFYI</sequence>
<feature type="transmembrane region" description="Helical" evidence="6">
    <location>
        <begin position="38"/>
        <end position="59"/>
    </location>
</feature>
<dbReference type="PANTHER" id="PTHR30294">
    <property type="entry name" value="MEMBRANE COMPONENT OF ABC TRANSPORTER YHHJ-RELATED"/>
    <property type="match status" value="1"/>
</dbReference>
<dbReference type="AlphaFoldDB" id="A0A7R9QCV5"/>
<evidence type="ECO:0000256" key="2">
    <source>
        <dbReference type="ARBA" id="ARBA00022475"/>
    </source>
</evidence>
<feature type="domain" description="ABC-2 type transporter transmembrane" evidence="7">
    <location>
        <begin position="4"/>
        <end position="81"/>
    </location>
</feature>
<evidence type="ECO:0000313" key="9">
    <source>
        <dbReference type="Proteomes" id="UP000728032"/>
    </source>
</evidence>
<dbReference type="GO" id="GO:0140359">
    <property type="term" value="F:ABC-type transporter activity"/>
    <property type="evidence" value="ECO:0007669"/>
    <property type="project" value="InterPro"/>
</dbReference>
<evidence type="ECO:0000256" key="5">
    <source>
        <dbReference type="ARBA" id="ARBA00023136"/>
    </source>
</evidence>
<dbReference type="Pfam" id="PF01061">
    <property type="entry name" value="ABC2_membrane"/>
    <property type="match status" value="1"/>
</dbReference>
<gene>
    <name evidence="8" type="ORF">ONB1V03_LOCUS2028</name>
</gene>
<keyword evidence="9" id="KW-1185">Reference proteome</keyword>
<dbReference type="GO" id="GO:0005886">
    <property type="term" value="C:plasma membrane"/>
    <property type="evidence" value="ECO:0007669"/>
    <property type="project" value="UniProtKB-SubCell"/>
</dbReference>
<dbReference type="InterPro" id="IPR051449">
    <property type="entry name" value="ABC-2_transporter_component"/>
</dbReference>
<evidence type="ECO:0000256" key="6">
    <source>
        <dbReference type="SAM" id="Phobius"/>
    </source>
</evidence>
<keyword evidence="3 6" id="KW-0812">Transmembrane</keyword>